<keyword evidence="8" id="KW-1185">Reference proteome</keyword>
<protein>
    <submittedName>
        <fullName evidence="7">Cytochrome c oxidase assembly protein</fullName>
    </submittedName>
</protein>
<reference evidence="7 8" key="1">
    <citation type="submission" date="2018-08" db="EMBL/GenBank/DDBJ databases">
        <title>Erythrobacter zhengii sp.nov., a bacterium isolated from deep-sea sediment.</title>
        <authorList>
            <person name="Fang C."/>
            <person name="Wu Y.-H."/>
            <person name="Sun C."/>
            <person name="Wang H."/>
            <person name="Cheng H."/>
            <person name="Meng F.-X."/>
            <person name="Wang C.-S."/>
            <person name="Xu X.-W."/>
        </authorList>
    </citation>
    <scope>NUCLEOTIDE SEQUENCE [LARGE SCALE GENOMIC DNA]</scope>
    <source>
        <strain evidence="7 8">V18</strain>
    </source>
</reference>
<dbReference type="OrthoDB" id="259025at2"/>
<name>A0A418NPZ4_9SPHN</name>
<keyword evidence="3 6" id="KW-0812">Transmembrane</keyword>
<feature type="transmembrane region" description="Helical" evidence="6">
    <location>
        <begin position="182"/>
        <end position="204"/>
    </location>
</feature>
<keyword evidence="4 6" id="KW-1133">Transmembrane helix</keyword>
<feature type="transmembrane region" description="Helical" evidence="6">
    <location>
        <begin position="78"/>
        <end position="96"/>
    </location>
</feature>
<dbReference type="Proteomes" id="UP000286576">
    <property type="component" value="Unassembled WGS sequence"/>
</dbReference>
<evidence type="ECO:0000256" key="4">
    <source>
        <dbReference type="ARBA" id="ARBA00022989"/>
    </source>
</evidence>
<sequence>MLAALIALAIGMYMYRGALRRGPAIAAFACFFLIYVSPFCALGSALFTIRIVHDVILAAVLAPLVMVAVRLDRAETPGSLVMWTAVHALTFWLWHAPPFYEAAMSSDAIFWVMQFCIVGTAAIWWSKVVRSPAHAAATALLATMVAMGALGALLTFAGRAFYAPHWLTTQAWGLSPIEDQQIAGIIMWAPASLVYLLAALVIIYRSLASDRASA</sequence>
<evidence type="ECO:0000313" key="8">
    <source>
        <dbReference type="Proteomes" id="UP000286576"/>
    </source>
</evidence>
<dbReference type="InterPro" id="IPR019108">
    <property type="entry name" value="Caa3_assmbl_CtaG-rel"/>
</dbReference>
<dbReference type="Pfam" id="PF09678">
    <property type="entry name" value="Caa3_CtaG"/>
    <property type="match status" value="1"/>
</dbReference>
<comment type="caution">
    <text evidence="7">The sequence shown here is derived from an EMBL/GenBank/DDBJ whole genome shotgun (WGS) entry which is preliminary data.</text>
</comment>
<feature type="transmembrane region" description="Helical" evidence="6">
    <location>
        <begin position="55"/>
        <end position="71"/>
    </location>
</feature>
<accession>A0A418NPZ4</accession>
<evidence type="ECO:0000256" key="1">
    <source>
        <dbReference type="ARBA" id="ARBA00004651"/>
    </source>
</evidence>
<dbReference type="EMBL" id="QXFL01000006">
    <property type="protein sequence ID" value="RIV84611.1"/>
    <property type="molecule type" value="Genomic_DNA"/>
</dbReference>
<feature type="transmembrane region" description="Helical" evidence="6">
    <location>
        <begin position="108"/>
        <end position="125"/>
    </location>
</feature>
<evidence type="ECO:0000256" key="6">
    <source>
        <dbReference type="SAM" id="Phobius"/>
    </source>
</evidence>
<keyword evidence="5 6" id="KW-0472">Membrane</keyword>
<evidence type="ECO:0000256" key="2">
    <source>
        <dbReference type="ARBA" id="ARBA00022475"/>
    </source>
</evidence>
<dbReference type="GO" id="GO:0005886">
    <property type="term" value="C:plasma membrane"/>
    <property type="evidence" value="ECO:0007669"/>
    <property type="project" value="UniProtKB-SubCell"/>
</dbReference>
<feature type="transmembrane region" description="Helical" evidence="6">
    <location>
        <begin position="24"/>
        <end position="49"/>
    </location>
</feature>
<comment type="subcellular location">
    <subcellularLocation>
        <location evidence="1">Cell membrane</location>
        <topology evidence="1">Multi-pass membrane protein</topology>
    </subcellularLocation>
</comment>
<dbReference type="AlphaFoldDB" id="A0A418NPZ4"/>
<proteinExistence type="predicted"/>
<evidence type="ECO:0000256" key="3">
    <source>
        <dbReference type="ARBA" id="ARBA00022692"/>
    </source>
</evidence>
<feature type="transmembrane region" description="Helical" evidence="6">
    <location>
        <begin position="137"/>
        <end position="162"/>
    </location>
</feature>
<gene>
    <name evidence="7" type="ORF">D2V07_13585</name>
</gene>
<organism evidence="7 8">
    <name type="scientific">Aurantiacibacter zhengii</name>
    <dbReference type="NCBI Taxonomy" id="2307003"/>
    <lineage>
        <taxon>Bacteria</taxon>
        <taxon>Pseudomonadati</taxon>
        <taxon>Pseudomonadota</taxon>
        <taxon>Alphaproteobacteria</taxon>
        <taxon>Sphingomonadales</taxon>
        <taxon>Erythrobacteraceae</taxon>
        <taxon>Aurantiacibacter</taxon>
    </lineage>
</organism>
<evidence type="ECO:0000313" key="7">
    <source>
        <dbReference type="EMBL" id="RIV84611.1"/>
    </source>
</evidence>
<evidence type="ECO:0000256" key="5">
    <source>
        <dbReference type="ARBA" id="ARBA00023136"/>
    </source>
</evidence>
<keyword evidence="2" id="KW-1003">Cell membrane</keyword>